<accession>A0ABU7Z9P6</accession>
<keyword evidence="1" id="KW-1133">Transmembrane helix</keyword>
<dbReference type="Pfam" id="PF07784">
    <property type="entry name" value="DUF1622"/>
    <property type="match status" value="1"/>
</dbReference>
<protein>
    <submittedName>
        <fullName evidence="2">DUF1622 domain-containing protein</fullName>
    </submittedName>
</protein>
<evidence type="ECO:0000313" key="2">
    <source>
        <dbReference type="EMBL" id="MEG3616139.1"/>
    </source>
</evidence>
<organism evidence="2 3">
    <name type="scientific">Isoptericola haloaureus</name>
    <dbReference type="NCBI Taxonomy" id="1542902"/>
    <lineage>
        <taxon>Bacteria</taxon>
        <taxon>Bacillati</taxon>
        <taxon>Actinomycetota</taxon>
        <taxon>Actinomycetes</taxon>
        <taxon>Micrococcales</taxon>
        <taxon>Promicromonosporaceae</taxon>
        <taxon>Isoptericola</taxon>
    </lineage>
</organism>
<dbReference type="PANTHER" id="PTHR38468:SF1">
    <property type="entry name" value="SLL0939 PROTEIN"/>
    <property type="match status" value="1"/>
</dbReference>
<evidence type="ECO:0000313" key="3">
    <source>
        <dbReference type="Proteomes" id="UP001310387"/>
    </source>
</evidence>
<dbReference type="InterPro" id="IPR012427">
    <property type="entry name" value="DUF1622"/>
</dbReference>
<comment type="caution">
    <text evidence="2">The sequence shown here is derived from an EMBL/GenBank/DDBJ whole genome shotgun (WGS) entry which is preliminary data.</text>
</comment>
<dbReference type="RefSeq" id="WP_332902649.1">
    <property type="nucleotide sequence ID" value="NZ_JBAGLP010000118.1"/>
</dbReference>
<dbReference type="PANTHER" id="PTHR38468">
    <property type="entry name" value="SLL0939 PROTEIN"/>
    <property type="match status" value="1"/>
</dbReference>
<name>A0ABU7Z9P6_9MICO</name>
<dbReference type="Proteomes" id="UP001310387">
    <property type="component" value="Unassembled WGS sequence"/>
</dbReference>
<reference evidence="2" key="1">
    <citation type="journal article" date="2024" name="Antonie Van Leeuwenhoek">
        <title>Isoptericola haloaureus sp. nov., a dimorphic actinobacterium isolated from mangrove sediments of southeast India, implicating biosaline agricultural significance through nitrogen fixation and salt tolerance genes.</title>
        <authorList>
            <person name="Prathaban M."/>
            <person name="Prathiviraj R."/>
            <person name="Ravichandran M."/>
            <person name="Natarajan S.D."/>
            <person name="Sobanaa M."/>
            <person name="Hari Krishna Kumar S."/>
            <person name="Chandrasekar V."/>
            <person name="Selvin J."/>
        </authorList>
    </citation>
    <scope>NUCLEOTIDE SEQUENCE</scope>
    <source>
        <strain evidence="2">MP1014</strain>
    </source>
</reference>
<reference evidence="2" key="2">
    <citation type="submission" date="2024-02" db="EMBL/GenBank/DDBJ databases">
        <authorList>
            <person name="Prathaban M."/>
            <person name="Mythili R."/>
            <person name="Sharmila Devi N."/>
            <person name="Sobanaa M."/>
            <person name="Prathiviraj R."/>
            <person name="Selvin J."/>
        </authorList>
    </citation>
    <scope>NUCLEOTIDE SEQUENCE</scope>
    <source>
        <strain evidence="2">MP1014</strain>
    </source>
</reference>
<dbReference type="EMBL" id="JBAGLP010000118">
    <property type="protein sequence ID" value="MEG3616139.1"/>
    <property type="molecule type" value="Genomic_DNA"/>
</dbReference>
<keyword evidence="1" id="KW-0472">Membrane</keyword>
<keyword evidence="1" id="KW-0812">Transmembrane</keyword>
<evidence type="ECO:0000256" key="1">
    <source>
        <dbReference type="SAM" id="Phobius"/>
    </source>
</evidence>
<sequence length="127" mass="13608">MDDVEAVPAIGDWSIAESISVWIEVVAIVVITVAVVAAFVTGARVLRTAGVRDAVERVKQSVGRGLLLGLDLLIAADVIRTVTLEPTLQNVAALGLLVVVRTFLSWSLMVELHGRWPWQGTPGTPTR</sequence>
<feature type="transmembrane region" description="Helical" evidence="1">
    <location>
        <begin position="20"/>
        <end position="40"/>
    </location>
</feature>
<gene>
    <name evidence="2" type="ORF">V5O49_13470</name>
</gene>
<proteinExistence type="predicted"/>
<keyword evidence="3" id="KW-1185">Reference proteome</keyword>